<keyword evidence="2" id="KW-1133">Transmembrane helix</keyword>
<keyword evidence="2" id="KW-0812">Transmembrane</keyword>
<dbReference type="InterPro" id="IPR019277">
    <property type="entry name" value="DUF2304"/>
</dbReference>
<comment type="caution">
    <text evidence="3">The sequence shown here is derived from an EMBL/GenBank/DDBJ whole genome shotgun (WGS) entry which is preliminary data.</text>
</comment>
<sequence length="155" mass="18015">MSILFRLLLIGTVIFATYWMFRMINRSRMKISDSIFWIFLAFILIVLGIYPSIMRSFSDVLGIYSEANLLFAVILFIMLVKVFLMSVENSRLTNRIDNLTQQIALKNRDDKIYLESLEKKVENLQNELEKGAGKSNIKNSEILVSESYSEEEINI</sequence>
<feature type="transmembrane region" description="Helical" evidence="2">
    <location>
        <begin position="69"/>
        <end position="87"/>
    </location>
</feature>
<evidence type="ECO:0000313" key="4">
    <source>
        <dbReference type="Proteomes" id="UP000186341"/>
    </source>
</evidence>
<evidence type="ECO:0000313" key="3">
    <source>
        <dbReference type="EMBL" id="OLU37513.1"/>
    </source>
</evidence>
<organism evidence="3 4">
    <name type="scientific">Ileibacterium valens</name>
    <dbReference type="NCBI Taxonomy" id="1862668"/>
    <lineage>
        <taxon>Bacteria</taxon>
        <taxon>Bacillati</taxon>
        <taxon>Bacillota</taxon>
        <taxon>Erysipelotrichia</taxon>
        <taxon>Erysipelotrichales</taxon>
        <taxon>Erysipelotrichaceae</taxon>
        <taxon>Ileibacterium</taxon>
    </lineage>
</organism>
<keyword evidence="1" id="KW-0175">Coiled coil</keyword>
<evidence type="ECO:0000256" key="2">
    <source>
        <dbReference type="SAM" id="Phobius"/>
    </source>
</evidence>
<evidence type="ECO:0000256" key="1">
    <source>
        <dbReference type="SAM" id="Coils"/>
    </source>
</evidence>
<keyword evidence="2" id="KW-0472">Membrane</keyword>
<dbReference type="OrthoDB" id="2237501at2"/>
<reference evidence="3 4" key="1">
    <citation type="submission" date="2016-11" db="EMBL/GenBank/DDBJ databases">
        <title>Description of two novel members of the family Erysipelotrichaceae: Ileibacterium lipovorans gen. nov., sp. nov. and Dubosiella newyorkensis, gen. nov., sp. nov.</title>
        <authorList>
            <person name="Cox L.M."/>
            <person name="Sohn J."/>
            <person name="Tyrrell K.L."/>
            <person name="Citron D.M."/>
            <person name="Lawson P.A."/>
            <person name="Patel N.B."/>
            <person name="Iizumi T."/>
            <person name="Perez-Perez G.I."/>
            <person name="Goldstein E.J."/>
            <person name="Blaser M.J."/>
        </authorList>
    </citation>
    <scope>NUCLEOTIDE SEQUENCE [LARGE SCALE GENOMIC DNA]</scope>
    <source>
        <strain evidence="3 4">NYU-BL-A3</strain>
    </source>
</reference>
<dbReference type="Proteomes" id="UP000186341">
    <property type="component" value="Unassembled WGS sequence"/>
</dbReference>
<dbReference type="RefSeq" id="WP_075820755.1">
    <property type="nucleotide sequence ID" value="NZ_CAJUTZ010000001.1"/>
</dbReference>
<proteinExistence type="predicted"/>
<dbReference type="EMBL" id="MPJW01000199">
    <property type="protein sequence ID" value="OLU37513.1"/>
    <property type="molecule type" value="Genomic_DNA"/>
</dbReference>
<dbReference type="Pfam" id="PF10066">
    <property type="entry name" value="DUF2304"/>
    <property type="match status" value="1"/>
</dbReference>
<name>A0A1U7NDU6_9FIRM</name>
<dbReference type="GeneID" id="82203564"/>
<feature type="transmembrane region" description="Helical" evidence="2">
    <location>
        <begin position="6"/>
        <end position="24"/>
    </location>
</feature>
<accession>A0A1U7NDU6</accession>
<feature type="transmembrane region" description="Helical" evidence="2">
    <location>
        <begin position="36"/>
        <end position="57"/>
    </location>
</feature>
<keyword evidence="4" id="KW-1185">Reference proteome</keyword>
<evidence type="ECO:0008006" key="5">
    <source>
        <dbReference type="Google" id="ProtNLM"/>
    </source>
</evidence>
<protein>
    <recommendedName>
        <fullName evidence="5">DUF2304 domain-containing protein</fullName>
    </recommendedName>
</protein>
<gene>
    <name evidence="3" type="ORF">BO222_10420</name>
</gene>
<dbReference type="AlphaFoldDB" id="A0A1U7NDU6"/>
<feature type="coiled-coil region" evidence="1">
    <location>
        <begin position="89"/>
        <end position="134"/>
    </location>
</feature>